<reference evidence="1 2" key="1">
    <citation type="submission" date="2014-04" db="EMBL/GenBank/DDBJ databases">
        <authorList>
            <consortium name="DOE Joint Genome Institute"/>
            <person name="Kuo A."/>
            <person name="Kohler A."/>
            <person name="Costa M.D."/>
            <person name="Nagy L.G."/>
            <person name="Floudas D."/>
            <person name="Copeland A."/>
            <person name="Barry K.W."/>
            <person name="Cichocki N."/>
            <person name="Veneault-Fourrey C."/>
            <person name="LaButti K."/>
            <person name="Lindquist E.A."/>
            <person name="Lipzen A."/>
            <person name="Lundell T."/>
            <person name="Morin E."/>
            <person name="Murat C."/>
            <person name="Sun H."/>
            <person name="Tunlid A."/>
            <person name="Henrissat B."/>
            <person name="Grigoriev I.V."/>
            <person name="Hibbett D.S."/>
            <person name="Martin F."/>
            <person name="Nordberg H.P."/>
            <person name="Cantor M.N."/>
            <person name="Hua S.X."/>
        </authorList>
    </citation>
    <scope>NUCLEOTIDE SEQUENCE [LARGE SCALE GENOMIC DNA]</scope>
    <source>
        <strain evidence="1 2">Marx 270</strain>
    </source>
</reference>
<reference evidence="2" key="2">
    <citation type="submission" date="2015-01" db="EMBL/GenBank/DDBJ databases">
        <title>Evolutionary Origins and Diversification of the Mycorrhizal Mutualists.</title>
        <authorList>
            <consortium name="DOE Joint Genome Institute"/>
            <consortium name="Mycorrhizal Genomics Consortium"/>
            <person name="Kohler A."/>
            <person name="Kuo A."/>
            <person name="Nagy L.G."/>
            <person name="Floudas D."/>
            <person name="Copeland A."/>
            <person name="Barry K.W."/>
            <person name="Cichocki N."/>
            <person name="Veneault-Fourrey C."/>
            <person name="LaButti K."/>
            <person name="Lindquist E.A."/>
            <person name="Lipzen A."/>
            <person name="Lundell T."/>
            <person name="Morin E."/>
            <person name="Murat C."/>
            <person name="Riley R."/>
            <person name="Ohm R."/>
            <person name="Sun H."/>
            <person name="Tunlid A."/>
            <person name="Henrissat B."/>
            <person name="Grigoriev I.V."/>
            <person name="Hibbett D.S."/>
            <person name="Martin F."/>
        </authorList>
    </citation>
    <scope>NUCLEOTIDE SEQUENCE [LARGE SCALE GENOMIC DNA]</scope>
    <source>
        <strain evidence="2">Marx 270</strain>
    </source>
</reference>
<dbReference type="HOGENOM" id="CLU_2498767_0_0_1"/>
<name>A0A0C3JVZ8_PISTI</name>
<dbReference type="EMBL" id="KN831987">
    <property type="protein sequence ID" value="KIO01627.1"/>
    <property type="molecule type" value="Genomic_DNA"/>
</dbReference>
<dbReference type="InParanoid" id="A0A0C3JVZ8"/>
<proteinExistence type="predicted"/>
<accession>A0A0C3JVZ8</accession>
<organism evidence="1 2">
    <name type="scientific">Pisolithus tinctorius Marx 270</name>
    <dbReference type="NCBI Taxonomy" id="870435"/>
    <lineage>
        <taxon>Eukaryota</taxon>
        <taxon>Fungi</taxon>
        <taxon>Dikarya</taxon>
        <taxon>Basidiomycota</taxon>
        <taxon>Agaricomycotina</taxon>
        <taxon>Agaricomycetes</taxon>
        <taxon>Agaricomycetidae</taxon>
        <taxon>Boletales</taxon>
        <taxon>Sclerodermatineae</taxon>
        <taxon>Pisolithaceae</taxon>
        <taxon>Pisolithus</taxon>
    </lineage>
</organism>
<dbReference type="Proteomes" id="UP000054217">
    <property type="component" value="Unassembled WGS sequence"/>
</dbReference>
<evidence type="ECO:0000313" key="2">
    <source>
        <dbReference type="Proteomes" id="UP000054217"/>
    </source>
</evidence>
<keyword evidence="2" id="KW-1185">Reference proteome</keyword>
<protein>
    <submittedName>
        <fullName evidence="1">Uncharacterized protein</fullName>
    </submittedName>
</protein>
<dbReference type="AlphaFoldDB" id="A0A0C3JVZ8"/>
<evidence type="ECO:0000313" key="1">
    <source>
        <dbReference type="EMBL" id="KIO01627.1"/>
    </source>
</evidence>
<sequence length="86" mass="9681">MSLSWHYCGAMLSSFSSRTLQADHERDRDRFGTCYARALASRSLAVRPVIIVQRSTRSSWQNTEGHRDSAYGHPALLCTEYELASG</sequence>
<gene>
    <name evidence="1" type="ORF">M404DRAFT_728766</name>
</gene>